<evidence type="ECO:0000313" key="3">
    <source>
        <dbReference type="Proteomes" id="UP000016922"/>
    </source>
</evidence>
<evidence type="ECO:0000256" key="1">
    <source>
        <dbReference type="SAM" id="MobiDB-lite"/>
    </source>
</evidence>
<feature type="region of interest" description="Disordered" evidence="1">
    <location>
        <begin position="1"/>
        <end position="38"/>
    </location>
</feature>
<gene>
    <name evidence="2" type="ORF">GLAREA_02124</name>
</gene>
<keyword evidence="3" id="KW-1185">Reference proteome</keyword>
<name>S3CI99_GLAL2</name>
<dbReference type="KEGG" id="glz:GLAREA_02124"/>
<sequence length="221" mass="25463">MSDNHNQSTSSPGRDGTQFQGPQQPGTTDSSNSPETPETITLEQTTLSHHAEYYKDVQPLTSEEFDRLMLTPANFRRIINTFIARSNYIQAKLIDNDYEPSIATPPGGPRLEERIEYARKYRALRDALPTYTANTHELVDPPLFHGENDKDEVEYEEWVAAMRNKMNVNSEIFVNEEIKMAYTRSRLAGSAFKLMMDQAYFRQKRPFESAEEILRQASLWC</sequence>
<feature type="compositionally biased region" description="Polar residues" evidence="1">
    <location>
        <begin position="1"/>
        <end position="12"/>
    </location>
</feature>
<feature type="compositionally biased region" description="Low complexity" evidence="1">
    <location>
        <begin position="16"/>
        <end position="28"/>
    </location>
</feature>
<dbReference type="GeneID" id="19461182"/>
<accession>S3CI99</accession>
<evidence type="ECO:0000313" key="2">
    <source>
        <dbReference type="EMBL" id="EPE26212.1"/>
    </source>
</evidence>
<dbReference type="Proteomes" id="UP000016922">
    <property type="component" value="Unassembled WGS sequence"/>
</dbReference>
<feature type="compositionally biased region" description="Polar residues" evidence="1">
    <location>
        <begin position="29"/>
        <end position="38"/>
    </location>
</feature>
<dbReference type="HOGENOM" id="CLU_1250775_0_0_1"/>
<reference evidence="2 3" key="1">
    <citation type="journal article" date="2013" name="BMC Genomics">
        <title>Genomics-driven discovery of the pneumocandin biosynthetic gene cluster in the fungus Glarea lozoyensis.</title>
        <authorList>
            <person name="Chen L."/>
            <person name="Yue Q."/>
            <person name="Zhang X."/>
            <person name="Xiang M."/>
            <person name="Wang C."/>
            <person name="Li S."/>
            <person name="Che Y."/>
            <person name="Ortiz-Lopez F.J."/>
            <person name="Bills G.F."/>
            <person name="Liu X."/>
            <person name="An Z."/>
        </authorList>
    </citation>
    <scope>NUCLEOTIDE SEQUENCE [LARGE SCALE GENOMIC DNA]</scope>
    <source>
        <strain evidence="3">ATCC 20868 / MF5171</strain>
    </source>
</reference>
<dbReference type="EMBL" id="KE145371">
    <property type="protein sequence ID" value="EPE26212.1"/>
    <property type="molecule type" value="Genomic_DNA"/>
</dbReference>
<dbReference type="RefSeq" id="XP_008087531.1">
    <property type="nucleotide sequence ID" value="XM_008089340.1"/>
</dbReference>
<proteinExistence type="predicted"/>
<protein>
    <submittedName>
        <fullName evidence="2">Uncharacterized protein</fullName>
    </submittedName>
</protein>
<organism evidence="2 3">
    <name type="scientific">Glarea lozoyensis (strain ATCC 20868 / MF5171)</name>
    <dbReference type="NCBI Taxonomy" id="1116229"/>
    <lineage>
        <taxon>Eukaryota</taxon>
        <taxon>Fungi</taxon>
        <taxon>Dikarya</taxon>
        <taxon>Ascomycota</taxon>
        <taxon>Pezizomycotina</taxon>
        <taxon>Leotiomycetes</taxon>
        <taxon>Helotiales</taxon>
        <taxon>Helotiaceae</taxon>
        <taxon>Glarea</taxon>
    </lineage>
</organism>
<dbReference type="AlphaFoldDB" id="S3CI99"/>